<dbReference type="Proteomes" id="UP001419268">
    <property type="component" value="Unassembled WGS sequence"/>
</dbReference>
<protein>
    <recommendedName>
        <fullName evidence="4">Transmembrane protein</fullName>
    </recommendedName>
</protein>
<keyword evidence="3" id="KW-1185">Reference proteome</keyword>
<comment type="caution">
    <text evidence="2">The sequence shown here is derived from an EMBL/GenBank/DDBJ whole genome shotgun (WGS) entry which is preliminary data.</text>
</comment>
<evidence type="ECO:0000313" key="3">
    <source>
        <dbReference type="Proteomes" id="UP001419268"/>
    </source>
</evidence>
<reference evidence="2 3" key="1">
    <citation type="submission" date="2024-01" db="EMBL/GenBank/DDBJ databases">
        <title>Genome assemblies of Stephania.</title>
        <authorList>
            <person name="Yang L."/>
        </authorList>
    </citation>
    <scope>NUCLEOTIDE SEQUENCE [LARGE SCALE GENOMIC DNA]</scope>
    <source>
        <strain evidence="2">JXDWG</strain>
        <tissue evidence="2">Leaf</tissue>
    </source>
</reference>
<keyword evidence="1" id="KW-0812">Transmembrane</keyword>
<evidence type="ECO:0008006" key="4">
    <source>
        <dbReference type="Google" id="ProtNLM"/>
    </source>
</evidence>
<gene>
    <name evidence="2" type="ORF">Scep_003195</name>
</gene>
<sequence>MATLSASSSIATTFISGLHRSKPKTPTISVSNSCKRVLQSALLSFRYGCVGKSQLREQRVFKVFANSTKGDVNGENEGSDGGQGPPLLTILAGFLVFFFVLWVIGSIVMWLVGLIVNVPPLK</sequence>
<dbReference type="AlphaFoldDB" id="A0AAP0KQ22"/>
<organism evidence="2 3">
    <name type="scientific">Stephania cephalantha</name>
    <dbReference type="NCBI Taxonomy" id="152367"/>
    <lineage>
        <taxon>Eukaryota</taxon>
        <taxon>Viridiplantae</taxon>
        <taxon>Streptophyta</taxon>
        <taxon>Embryophyta</taxon>
        <taxon>Tracheophyta</taxon>
        <taxon>Spermatophyta</taxon>
        <taxon>Magnoliopsida</taxon>
        <taxon>Ranunculales</taxon>
        <taxon>Menispermaceae</taxon>
        <taxon>Menispermoideae</taxon>
        <taxon>Cissampelideae</taxon>
        <taxon>Stephania</taxon>
    </lineage>
</organism>
<evidence type="ECO:0000313" key="2">
    <source>
        <dbReference type="EMBL" id="KAK9156621.1"/>
    </source>
</evidence>
<name>A0AAP0KQ22_9MAGN</name>
<keyword evidence="1" id="KW-0472">Membrane</keyword>
<evidence type="ECO:0000256" key="1">
    <source>
        <dbReference type="SAM" id="Phobius"/>
    </source>
</evidence>
<keyword evidence="1" id="KW-1133">Transmembrane helix</keyword>
<dbReference type="EMBL" id="JBBNAG010000002">
    <property type="protein sequence ID" value="KAK9156621.1"/>
    <property type="molecule type" value="Genomic_DNA"/>
</dbReference>
<proteinExistence type="predicted"/>
<feature type="transmembrane region" description="Helical" evidence="1">
    <location>
        <begin position="87"/>
        <end position="116"/>
    </location>
</feature>
<accession>A0AAP0KQ22</accession>